<dbReference type="Gene3D" id="1.10.357.10">
    <property type="entry name" value="Tetracycline Repressor, domain 2"/>
    <property type="match status" value="1"/>
</dbReference>
<organism evidence="3">
    <name type="scientific">bioreactor metagenome</name>
    <dbReference type="NCBI Taxonomy" id="1076179"/>
    <lineage>
        <taxon>unclassified sequences</taxon>
        <taxon>metagenomes</taxon>
        <taxon>ecological metagenomes</taxon>
    </lineage>
</organism>
<evidence type="ECO:0000313" key="3">
    <source>
        <dbReference type="EMBL" id="MPM52349.1"/>
    </source>
</evidence>
<proteinExistence type="predicted"/>
<dbReference type="Pfam" id="PF00440">
    <property type="entry name" value="TetR_N"/>
    <property type="match status" value="1"/>
</dbReference>
<sequence>MREIAERVGIKESSIYNHFKSKSDILETLYDEFIRLVPGTRPSDEEIDRMLMMMEPAEIFKNILFHVGKSVNGTLANTAMIINHEKFRSPRAAEMYYRYVVNEPAEYYERLIEKMIARDMVKPVDAKMFAQQYNYISIVLTKEYLMAKYGLADVYSVVGYMVKTLTFFCELMKKDSGARHEEEEGKDPLSKIPAVGAVLL</sequence>
<dbReference type="InterPro" id="IPR001647">
    <property type="entry name" value="HTH_TetR"/>
</dbReference>
<gene>
    <name evidence="3" type="ORF">SDC9_99108</name>
</gene>
<keyword evidence="1" id="KW-0238">DNA-binding</keyword>
<comment type="caution">
    <text evidence="3">The sequence shown here is derived from an EMBL/GenBank/DDBJ whole genome shotgun (WGS) entry which is preliminary data.</text>
</comment>
<dbReference type="SUPFAM" id="SSF46689">
    <property type="entry name" value="Homeodomain-like"/>
    <property type="match status" value="1"/>
</dbReference>
<reference evidence="3" key="1">
    <citation type="submission" date="2019-08" db="EMBL/GenBank/DDBJ databases">
        <authorList>
            <person name="Kucharzyk K."/>
            <person name="Murdoch R.W."/>
            <person name="Higgins S."/>
            <person name="Loffler F."/>
        </authorList>
    </citation>
    <scope>NUCLEOTIDE SEQUENCE</scope>
</reference>
<dbReference type="EMBL" id="VSSQ01013820">
    <property type="protein sequence ID" value="MPM52349.1"/>
    <property type="molecule type" value="Genomic_DNA"/>
</dbReference>
<feature type="domain" description="HTH tetR-type" evidence="2">
    <location>
        <begin position="1"/>
        <end position="37"/>
    </location>
</feature>
<evidence type="ECO:0000259" key="2">
    <source>
        <dbReference type="PROSITE" id="PS50977"/>
    </source>
</evidence>
<dbReference type="InterPro" id="IPR009057">
    <property type="entry name" value="Homeodomain-like_sf"/>
</dbReference>
<accession>A0A645AGN6</accession>
<dbReference type="GO" id="GO:0003677">
    <property type="term" value="F:DNA binding"/>
    <property type="evidence" value="ECO:0007669"/>
    <property type="project" value="UniProtKB-KW"/>
</dbReference>
<dbReference type="PROSITE" id="PS50977">
    <property type="entry name" value="HTH_TETR_2"/>
    <property type="match status" value="1"/>
</dbReference>
<dbReference type="AlphaFoldDB" id="A0A645AGN6"/>
<name>A0A645AGN6_9ZZZZ</name>
<protein>
    <recommendedName>
        <fullName evidence="2">HTH tetR-type domain-containing protein</fullName>
    </recommendedName>
</protein>
<evidence type="ECO:0000256" key="1">
    <source>
        <dbReference type="ARBA" id="ARBA00023125"/>
    </source>
</evidence>